<feature type="non-terminal residue" evidence="1">
    <location>
        <position position="139"/>
    </location>
</feature>
<evidence type="ECO:0000313" key="2">
    <source>
        <dbReference type="Proteomes" id="UP001186974"/>
    </source>
</evidence>
<reference evidence="1" key="1">
    <citation type="submission" date="2024-09" db="EMBL/GenBank/DDBJ databases">
        <title>Black Yeasts Isolated from many extreme environments.</title>
        <authorList>
            <person name="Coleine C."/>
            <person name="Stajich J.E."/>
            <person name="Selbmann L."/>
        </authorList>
    </citation>
    <scope>NUCLEOTIDE SEQUENCE</scope>
    <source>
        <strain evidence="1">CCFEE 5737</strain>
    </source>
</reference>
<dbReference type="Proteomes" id="UP001186974">
    <property type="component" value="Unassembled WGS sequence"/>
</dbReference>
<gene>
    <name evidence="1" type="ORF">LTS18_000975</name>
</gene>
<proteinExistence type="predicted"/>
<name>A0ACC3DF66_9PEZI</name>
<comment type="caution">
    <text evidence="1">The sequence shown here is derived from an EMBL/GenBank/DDBJ whole genome shotgun (WGS) entry which is preliminary data.</text>
</comment>
<protein>
    <submittedName>
        <fullName evidence="1">Uncharacterized protein</fullName>
    </submittedName>
</protein>
<keyword evidence="2" id="KW-1185">Reference proteome</keyword>
<sequence>MPFGLILSSRPVLTPPAAITETQYAFQFPSEPSFSHIVVFLLPNTPLPPDTAAAVYIQLPNSNGEFKLLGAIANEKPSAIFKVRAGTGTGTSATGGAGGAAQAGGGVGGGGGGGDGIVDVDAMVDDPSATATNTPSASA</sequence>
<dbReference type="EMBL" id="JAWDJW010005462">
    <property type="protein sequence ID" value="KAK3067691.1"/>
    <property type="molecule type" value="Genomic_DNA"/>
</dbReference>
<organism evidence="1 2">
    <name type="scientific">Coniosporium uncinatum</name>
    <dbReference type="NCBI Taxonomy" id="93489"/>
    <lineage>
        <taxon>Eukaryota</taxon>
        <taxon>Fungi</taxon>
        <taxon>Dikarya</taxon>
        <taxon>Ascomycota</taxon>
        <taxon>Pezizomycotina</taxon>
        <taxon>Dothideomycetes</taxon>
        <taxon>Dothideomycetes incertae sedis</taxon>
        <taxon>Coniosporium</taxon>
    </lineage>
</organism>
<accession>A0ACC3DF66</accession>
<evidence type="ECO:0000313" key="1">
    <source>
        <dbReference type="EMBL" id="KAK3067691.1"/>
    </source>
</evidence>